<proteinExistence type="predicted"/>
<feature type="compositionally biased region" description="Basic residues" evidence="1">
    <location>
        <begin position="1"/>
        <end position="16"/>
    </location>
</feature>
<comment type="caution">
    <text evidence="3">The sequence shown here is derived from an EMBL/GenBank/DDBJ whole genome shotgun (WGS) entry which is preliminary data.</text>
</comment>
<organism evidence="3 4">
    <name type="scientific">Aciditerrimonas ferrireducens</name>
    <dbReference type="NCBI Taxonomy" id="667306"/>
    <lineage>
        <taxon>Bacteria</taxon>
        <taxon>Bacillati</taxon>
        <taxon>Actinomycetota</taxon>
        <taxon>Acidimicrobiia</taxon>
        <taxon>Acidimicrobiales</taxon>
        <taxon>Acidimicrobiaceae</taxon>
        <taxon>Aciditerrimonas</taxon>
    </lineage>
</organism>
<dbReference type="Proteomes" id="UP001589788">
    <property type="component" value="Unassembled WGS sequence"/>
</dbReference>
<keyword evidence="4" id="KW-1185">Reference proteome</keyword>
<feature type="compositionally biased region" description="Polar residues" evidence="1">
    <location>
        <begin position="291"/>
        <end position="304"/>
    </location>
</feature>
<feature type="region of interest" description="Disordered" evidence="1">
    <location>
        <begin position="1"/>
        <end position="23"/>
    </location>
</feature>
<evidence type="ECO:0000256" key="1">
    <source>
        <dbReference type="SAM" id="MobiDB-lite"/>
    </source>
</evidence>
<dbReference type="RefSeq" id="WP_377788180.1">
    <property type="nucleotide sequence ID" value="NZ_JBHLYQ010000019.1"/>
</dbReference>
<gene>
    <name evidence="3" type="ORF">ACFFRE_03290</name>
</gene>
<keyword evidence="2" id="KW-1133">Transmembrane helix</keyword>
<name>A0ABV6C0H3_9ACTN</name>
<dbReference type="EMBL" id="JBHLYQ010000019">
    <property type="protein sequence ID" value="MFC0081184.1"/>
    <property type="molecule type" value="Genomic_DNA"/>
</dbReference>
<accession>A0ABV6C0H3</accession>
<reference evidence="3 4" key="1">
    <citation type="submission" date="2024-09" db="EMBL/GenBank/DDBJ databases">
        <authorList>
            <person name="Sun Q."/>
            <person name="Mori K."/>
        </authorList>
    </citation>
    <scope>NUCLEOTIDE SEQUENCE [LARGE SCALE GENOMIC DNA]</scope>
    <source>
        <strain evidence="3 4">JCM 15389</strain>
    </source>
</reference>
<feature type="transmembrane region" description="Helical" evidence="2">
    <location>
        <begin position="28"/>
        <end position="47"/>
    </location>
</feature>
<evidence type="ECO:0000313" key="4">
    <source>
        <dbReference type="Proteomes" id="UP001589788"/>
    </source>
</evidence>
<keyword evidence="2" id="KW-0472">Membrane</keyword>
<keyword evidence="2" id="KW-0812">Transmembrane</keyword>
<evidence type="ECO:0000256" key="2">
    <source>
        <dbReference type="SAM" id="Phobius"/>
    </source>
</evidence>
<evidence type="ECO:0008006" key="5">
    <source>
        <dbReference type="Google" id="ProtNLM"/>
    </source>
</evidence>
<sequence length="621" mass="64191">MSQRHLLRRGLGHRGRWPTGRPGQDGQALAIVLGLVGLLTIGGLALAQASLGGGPVLTQGTLAEQAHEAAMAGVDDYLAAVNANPDEVVCSTANETSGFCSGGPAFESWQALSDQAPGAVPSWFWLSDPAVDQATGQVAVTVVGAAGDLSARHVAYEQAQVALRATNDFLRDLLWLDYDQIDPLLLDPQGTTEDPGPTCGLYWQDYGVNEWTGQSEPKTSNTLGPSSSCTDVAFVTGDVLDGPVFVKDAIFVCGSPTFTEVHTEDPDLPPGTFTVSAGSGCPNAPQIQDPAASTTGTNTPDETVPPTNATLLQVAERLGCVYEGPTELSFATTQRGTVMAVTSPDTPGLGTKSGSNDALDAPANPNRCLPSHAGGTIPAPANGVVYVQDCPAQDQACTFDPLAGTGQPGSIGPTEGDAIVQGTVGTPLTVAAENNVVIDGNLCYPSTTGSCPTVPSQIAPLPGLPPPILGLIAQNFVVLNHPVEVVQSFFGPLSFNAPICGTRHAPAPPHCDLENPVVDAVSLSLTHSFVVANWSDGQPLGTLSVLGAIAQNWRGPVGTYTGNSQIASGYLKNYVWDTRLTTLAPPYYLNPGTASWTLASLSLQPTLTCQVAGCSPLPRQT</sequence>
<protein>
    <recommendedName>
        <fullName evidence="5">Flp pilus-assembly TadG-like N-terminal domain-containing protein</fullName>
    </recommendedName>
</protein>
<evidence type="ECO:0000313" key="3">
    <source>
        <dbReference type="EMBL" id="MFC0081184.1"/>
    </source>
</evidence>
<feature type="region of interest" description="Disordered" evidence="1">
    <location>
        <begin position="280"/>
        <end position="304"/>
    </location>
</feature>